<comment type="caution">
    <text evidence="2">The sequence shown here is derived from an EMBL/GenBank/DDBJ whole genome shotgun (WGS) entry which is preliminary data.</text>
</comment>
<proteinExistence type="predicted"/>
<feature type="region of interest" description="Disordered" evidence="1">
    <location>
        <begin position="137"/>
        <end position="179"/>
    </location>
</feature>
<feature type="compositionally biased region" description="Polar residues" evidence="1">
    <location>
        <begin position="161"/>
        <end position="179"/>
    </location>
</feature>
<organism evidence="2 3">
    <name type="scientific">Adineta ricciae</name>
    <name type="common">Rotifer</name>
    <dbReference type="NCBI Taxonomy" id="249248"/>
    <lineage>
        <taxon>Eukaryota</taxon>
        <taxon>Metazoa</taxon>
        <taxon>Spiralia</taxon>
        <taxon>Gnathifera</taxon>
        <taxon>Rotifera</taxon>
        <taxon>Eurotatoria</taxon>
        <taxon>Bdelloidea</taxon>
        <taxon>Adinetida</taxon>
        <taxon>Adinetidae</taxon>
        <taxon>Adineta</taxon>
    </lineage>
</organism>
<dbReference type="EMBL" id="CAJNOR010000860">
    <property type="protein sequence ID" value="CAF1023606.1"/>
    <property type="molecule type" value="Genomic_DNA"/>
</dbReference>
<dbReference type="AlphaFoldDB" id="A0A814IMI7"/>
<protein>
    <submittedName>
        <fullName evidence="2">Uncharacterized protein</fullName>
    </submittedName>
</protein>
<dbReference type="Proteomes" id="UP000663828">
    <property type="component" value="Unassembled WGS sequence"/>
</dbReference>
<gene>
    <name evidence="2" type="ORF">XAT740_LOCUS14369</name>
</gene>
<evidence type="ECO:0000256" key="1">
    <source>
        <dbReference type="SAM" id="MobiDB-lite"/>
    </source>
</evidence>
<evidence type="ECO:0000313" key="3">
    <source>
        <dbReference type="Proteomes" id="UP000663828"/>
    </source>
</evidence>
<name>A0A814IMI7_ADIRI</name>
<reference evidence="2" key="1">
    <citation type="submission" date="2021-02" db="EMBL/GenBank/DDBJ databases">
        <authorList>
            <person name="Nowell W R."/>
        </authorList>
    </citation>
    <scope>NUCLEOTIDE SEQUENCE</scope>
</reference>
<keyword evidence="3" id="KW-1185">Reference proteome</keyword>
<sequence length="179" mass="20536">MTTSESKKYIQTVLLEILNRSVLFFTYFPFRNTGIFRSAVWLGKGKRNDLNIGMFDAHKAALSFLEQYNRESVLKGQRINMQYMGEALHMIVIGLKYEDVNKNSKQVDNTTVEFVYRQILFGEIKWKNVITDSPKQCQSSISQSSRKDESEIAEDAKKLIESTNSPLETTTMDNITGTL</sequence>
<evidence type="ECO:0000313" key="2">
    <source>
        <dbReference type="EMBL" id="CAF1023606.1"/>
    </source>
</evidence>
<feature type="compositionally biased region" description="Basic and acidic residues" evidence="1">
    <location>
        <begin position="145"/>
        <end position="160"/>
    </location>
</feature>
<accession>A0A814IMI7</accession>